<evidence type="ECO:0008006" key="3">
    <source>
        <dbReference type="Google" id="ProtNLM"/>
    </source>
</evidence>
<reference evidence="1 2" key="1">
    <citation type="journal article" date="2018" name="Environ. Microbiol.">
        <title>Isolation and genomic characterization of Novimethylophilus kurashikiensis gen. nov. sp. nov., a new lanthanide-dependent methylotrophic species of Methylophilaceae.</title>
        <authorList>
            <person name="Lv H."/>
            <person name="Sahin N."/>
            <person name="Tani A."/>
        </authorList>
    </citation>
    <scope>NUCLEOTIDE SEQUENCE [LARGE SCALE GENOMIC DNA]</scope>
    <source>
        <strain evidence="1 2">La2-4</strain>
    </source>
</reference>
<comment type="caution">
    <text evidence="1">The sequence shown here is derived from an EMBL/GenBank/DDBJ whole genome shotgun (WGS) entry which is preliminary data.</text>
</comment>
<evidence type="ECO:0000313" key="1">
    <source>
        <dbReference type="EMBL" id="GBG13513.1"/>
    </source>
</evidence>
<dbReference type="Proteomes" id="UP000245081">
    <property type="component" value="Unassembled WGS sequence"/>
</dbReference>
<dbReference type="EMBL" id="BDOQ01000003">
    <property type="protein sequence ID" value="GBG13513.1"/>
    <property type="molecule type" value="Genomic_DNA"/>
</dbReference>
<evidence type="ECO:0000313" key="2">
    <source>
        <dbReference type="Proteomes" id="UP000245081"/>
    </source>
</evidence>
<dbReference type="InterPro" id="IPR025048">
    <property type="entry name" value="DUF3987"/>
</dbReference>
<keyword evidence="2" id="KW-1185">Reference proteome</keyword>
<dbReference type="Pfam" id="PF13148">
    <property type="entry name" value="DUF3987"/>
    <property type="match status" value="1"/>
</dbReference>
<dbReference type="RefSeq" id="WP_109014704.1">
    <property type="nucleotide sequence ID" value="NZ_BDOQ01000003.1"/>
</dbReference>
<proteinExistence type="predicted"/>
<name>A0A2R5F9B7_9PROT</name>
<dbReference type="AlphaFoldDB" id="A0A2R5F9B7"/>
<protein>
    <recommendedName>
        <fullName evidence="3">DUF3987 domain-containing protein</fullName>
    </recommendedName>
</protein>
<sequence length="495" mass="56031">MSELSDFWQAPLPLPDGLPIVDPFDFLLLPEPLQNWAEDICHRMQCPADFVGVTIMTALGAVIGRKLAVRPQQLTNWSEFGNQWALLIGRPGVMKSPAMEAALVPLRKLQAIAFEQFQRDEKEYFRQQKIHKFKSDAHEKNAKIALKNNPDVDVSEYFPDEPAAPILKRYIVNDSTLAALGEILVQNPQGVLVYRDEMYSLLKLLERPENADDRSFYLSAWASKTPHAIDRISRGHSWIPALCLSLLGSCQPGRVSEFVQTSINKGGDDGLIQRFGLLVWPDNHKTWHNIDKAPNFEAAENACQVFEMLASLDVKAVGAVIDENSSEELPYLRFCPDASELFIEWRTDFEQRLKKGDLHEAVEAHLSKYRKLVPSLALVIHLAEKGQGPISESAVRKSIKWAAYLESHANRFYASAFNHEAEAAKEIIRRIRTGDLQDHFSSWHVWRPKWAKLTNSETVKSALNLLVDLGWLNFVQENTGGRPRVTYLANPAIFL</sequence>
<gene>
    <name evidence="1" type="ORF">NMK_1063</name>
</gene>
<dbReference type="OrthoDB" id="110640at2"/>
<accession>A0A2R5F9B7</accession>
<organism evidence="1 2">
    <name type="scientific">Novimethylophilus kurashikiensis</name>
    <dbReference type="NCBI Taxonomy" id="1825523"/>
    <lineage>
        <taxon>Bacteria</taxon>
        <taxon>Pseudomonadati</taxon>
        <taxon>Pseudomonadota</taxon>
        <taxon>Betaproteobacteria</taxon>
        <taxon>Nitrosomonadales</taxon>
        <taxon>Methylophilaceae</taxon>
        <taxon>Novimethylophilus</taxon>
    </lineage>
</organism>